<dbReference type="GO" id="GO:0009378">
    <property type="term" value="F:four-way junction helicase activity"/>
    <property type="evidence" value="ECO:0007669"/>
    <property type="project" value="InterPro"/>
</dbReference>
<dbReference type="CDD" id="cd14332">
    <property type="entry name" value="UBA_RuvA_C"/>
    <property type="match status" value="1"/>
</dbReference>
<dbReference type="SUPFAM" id="SSF46929">
    <property type="entry name" value="DNA helicase RuvA subunit, C-terminal domain"/>
    <property type="match status" value="1"/>
</dbReference>
<evidence type="ECO:0000313" key="8">
    <source>
        <dbReference type="EMBL" id="KYF74827.1"/>
    </source>
</evidence>
<comment type="similarity">
    <text evidence="6">Belongs to the RuvA family.</text>
</comment>
<dbReference type="InterPro" id="IPR010994">
    <property type="entry name" value="RuvA_2-like"/>
</dbReference>
<sequence length="206" mass="21271">MIGRLSGHVVEEGDEGTVVLDVSGVGYEVTVPLGALGRARGIAAPTGSDAITLFVHTHVREDALLLYGFATREDRAAFRVLIGVSSIGPKIGLAILSALGAAELAAVIARRETARLTAIPGVGKKTAERLVLELKDKLINLPAVPLSPAAPPPAAAGAKQELLHSALTRMGYRPAEAERAVNALGARVDTAPLGDLVRDALALLSK</sequence>
<dbReference type="GO" id="GO:0048476">
    <property type="term" value="C:Holliday junction resolvase complex"/>
    <property type="evidence" value="ECO:0007669"/>
    <property type="project" value="UniProtKB-UniRule"/>
</dbReference>
<feature type="domain" description="Helix-hairpin-helix DNA-binding motif class 1" evidence="7">
    <location>
        <begin position="114"/>
        <end position="133"/>
    </location>
</feature>
<evidence type="ECO:0000256" key="6">
    <source>
        <dbReference type="HAMAP-Rule" id="MF_00031"/>
    </source>
</evidence>
<dbReference type="Gene3D" id="2.40.50.140">
    <property type="entry name" value="Nucleic acid-binding proteins"/>
    <property type="match status" value="1"/>
</dbReference>
<dbReference type="InterPro" id="IPR011114">
    <property type="entry name" value="RuvA_C"/>
</dbReference>
<dbReference type="GO" id="GO:0009379">
    <property type="term" value="C:Holliday junction helicase complex"/>
    <property type="evidence" value="ECO:0007669"/>
    <property type="project" value="InterPro"/>
</dbReference>
<dbReference type="Gene3D" id="1.10.150.20">
    <property type="entry name" value="5' to 3' exonuclease, C-terminal subdomain"/>
    <property type="match status" value="1"/>
</dbReference>
<evidence type="ECO:0000256" key="3">
    <source>
        <dbReference type="ARBA" id="ARBA00023125"/>
    </source>
</evidence>
<evidence type="ECO:0000256" key="4">
    <source>
        <dbReference type="ARBA" id="ARBA00023172"/>
    </source>
</evidence>
<dbReference type="InterPro" id="IPR013849">
    <property type="entry name" value="DNA_helicase_Holl-junc_RuvA_I"/>
</dbReference>
<dbReference type="AlphaFoldDB" id="A0A150R3J0"/>
<dbReference type="Pfam" id="PF01330">
    <property type="entry name" value="RuvA_N"/>
    <property type="match status" value="1"/>
</dbReference>
<feature type="domain" description="Helix-hairpin-helix DNA-binding motif class 1" evidence="7">
    <location>
        <begin position="79"/>
        <end position="98"/>
    </location>
</feature>
<evidence type="ECO:0000259" key="7">
    <source>
        <dbReference type="SMART" id="SM00278"/>
    </source>
</evidence>
<organism evidence="8 9">
    <name type="scientific">Sorangium cellulosum</name>
    <name type="common">Polyangium cellulosum</name>
    <dbReference type="NCBI Taxonomy" id="56"/>
    <lineage>
        <taxon>Bacteria</taxon>
        <taxon>Pseudomonadati</taxon>
        <taxon>Myxococcota</taxon>
        <taxon>Polyangia</taxon>
        <taxon>Polyangiales</taxon>
        <taxon>Polyangiaceae</taxon>
        <taxon>Sorangium</taxon>
    </lineage>
</organism>
<dbReference type="GO" id="GO:0005737">
    <property type="term" value="C:cytoplasm"/>
    <property type="evidence" value="ECO:0007669"/>
    <property type="project" value="UniProtKB-SubCell"/>
</dbReference>
<comment type="caution">
    <text evidence="8">The sequence shown here is derived from an EMBL/GenBank/DDBJ whole genome shotgun (WGS) entry which is preliminary data.</text>
</comment>
<name>A0A150R3J0_SORCE</name>
<dbReference type="EMBL" id="JEMB01003205">
    <property type="protein sequence ID" value="KYF74827.1"/>
    <property type="molecule type" value="Genomic_DNA"/>
</dbReference>
<dbReference type="GO" id="GO:0000400">
    <property type="term" value="F:four-way junction DNA binding"/>
    <property type="evidence" value="ECO:0007669"/>
    <property type="project" value="UniProtKB-UniRule"/>
</dbReference>
<evidence type="ECO:0000256" key="1">
    <source>
        <dbReference type="ARBA" id="ARBA00022490"/>
    </source>
</evidence>
<dbReference type="InterPro" id="IPR000085">
    <property type="entry name" value="RuvA"/>
</dbReference>
<keyword evidence="1 6" id="KW-0963">Cytoplasm</keyword>
<dbReference type="InterPro" id="IPR003583">
    <property type="entry name" value="Hlx-hairpin-Hlx_DNA-bd_motif"/>
</dbReference>
<dbReference type="SUPFAM" id="SSF50249">
    <property type="entry name" value="Nucleic acid-binding proteins"/>
    <property type="match status" value="1"/>
</dbReference>
<protein>
    <recommendedName>
        <fullName evidence="6">Holliday junction branch migration complex subunit RuvA</fullName>
    </recommendedName>
</protein>
<keyword evidence="4 6" id="KW-0233">DNA recombination</keyword>
<reference evidence="8 9" key="1">
    <citation type="submission" date="2014-02" db="EMBL/GenBank/DDBJ databases">
        <title>The small core and large imbalanced accessory genome model reveals a collaborative survival strategy of Sorangium cellulosum strains in nature.</title>
        <authorList>
            <person name="Han K."/>
            <person name="Peng R."/>
            <person name="Blom J."/>
            <person name="Li Y.-Z."/>
        </authorList>
    </citation>
    <scope>NUCLEOTIDE SEQUENCE [LARGE SCALE GENOMIC DNA]</scope>
    <source>
        <strain evidence="8 9">So0011-07</strain>
    </source>
</reference>
<dbReference type="Pfam" id="PF07499">
    <property type="entry name" value="RuvA_C"/>
    <property type="match status" value="1"/>
</dbReference>
<dbReference type="Proteomes" id="UP000075635">
    <property type="component" value="Unassembled WGS sequence"/>
</dbReference>
<evidence type="ECO:0000256" key="5">
    <source>
        <dbReference type="ARBA" id="ARBA00023204"/>
    </source>
</evidence>
<keyword evidence="8" id="KW-0347">Helicase</keyword>
<dbReference type="GO" id="GO:0006281">
    <property type="term" value="P:DNA repair"/>
    <property type="evidence" value="ECO:0007669"/>
    <property type="project" value="UniProtKB-UniRule"/>
</dbReference>
<comment type="subunit">
    <text evidence="6">Homotetramer. Forms an RuvA(8)-RuvB(12)-Holliday junction (HJ) complex. HJ DNA is sandwiched between 2 RuvA tetramers; dsDNA enters through RuvA and exits via RuvB. An RuvB hexamer assembles on each DNA strand where it exits the tetramer. Each RuvB hexamer is contacted by two RuvA subunits (via domain III) on 2 adjacent RuvB subunits; this complex drives branch migration. In the full resolvosome a probable DNA-RuvA(4)-RuvB(12)-RuvC(2) complex forms which resolves the HJ.</text>
</comment>
<evidence type="ECO:0000313" key="9">
    <source>
        <dbReference type="Proteomes" id="UP000075635"/>
    </source>
</evidence>
<dbReference type="HAMAP" id="MF_00031">
    <property type="entry name" value="DNA_HJ_migration_RuvA"/>
    <property type="match status" value="1"/>
</dbReference>
<keyword evidence="8" id="KW-0378">Hydrolase</keyword>
<dbReference type="Pfam" id="PF14520">
    <property type="entry name" value="HHH_5"/>
    <property type="match status" value="1"/>
</dbReference>
<comment type="function">
    <text evidence="6">The RuvA-RuvB-RuvC complex processes Holliday junction (HJ) DNA during genetic recombination and DNA repair, while the RuvA-RuvB complex plays an important role in the rescue of blocked DNA replication forks via replication fork reversal (RFR). RuvA specifically binds to HJ cruciform DNA, conferring on it an open structure. The RuvB hexamer acts as an ATP-dependent pump, pulling dsDNA into and through the RuvAB complex. HJ branch migration allows RuvC to scan DNA until it finds its consensus sequence, where it cleaves and resolves the cruciform DNA.</text>
</comment>
<keyword evidence="8" id="KW-0067">ATP-binding</keyword>
<proteinExistence type="inferred from homology"/>
<keyword evidence="5 6" id="KW-0234">DNA repair</keyword>
<dbReference type="Gene3D" id="1.10.8.10">
    <property type="entry name" value="DNA helicase RuvA subunit, C-terminal domain"/>
    <property type="match status" value="1"/>
</dbReference>
<dbReference type="GO" id="GO:0005524">
    <property type="term" value="F:ATP binding"/>
    <property type="evidence" value="ECO:0007669"/>
    <property type="project" value="InterPro"/>
</dbReference>
<feature type="region of interest" description="Flexible linker" evidence="6">
    <location>
        <begin position="143"/>
        <end position="155"/>
    </location>
</feature>
<comment type="domain">
    <text evidence="6">Has three domains with a flexible linker between the domains II and III and assumes an 'L' shape. Domain III is highly mobile and contacts RuvB.</text>
</comment>
<evidence type="ECO:0000256" key="2">
    <source>
        <dbReference type="ARBA" id="ARBA00022763"/>
    </source>
</evidence>
<feature type="region of interest" description="Domain III" evidence="6">
    <location>
        <begin position="156"/>
        <end position="206"/>
    </location>
</feature>
<dbReference type="GO" id="GO:0006310">
    <property type="term" value="P:DNA recombination"/>
    <property type="evidence" value="ECO:0007669"/>
    <property type="project" value="UniProtKB-UniRule"/>
</dbReference>
<comment type="subcellular location">
    <subcellularLocation>
        <location evidence="6">Cytoplasm</location>
    </subcellularLocation>
</comment>
<keyword evidence="3 6" id="KW-0238">DNA-binding</keyword>
<dbReference type="InterPro" id="IPR036267">
    <property type="entry name" value="RuvA_C_sf"/>
</dbReference>
<gene>
    <name evidence="6" type="primary">ruvA</name>
    <name evidence="8" type="ORF">BE17_30560</name>
</gene>
<dbReference type="SUPFAM" id="SSF47781">
    <property type="entry name" value="RuvA domain 2-like"/>
    <property type="match status" value="1"/>
</dbReference>
<comment type="caution">
    <text evidence="6">Lacks conserved residue(s) required for the propagation of feature annotation.</text>
</comment>
<keyword evidence="8" id="KW-0547">Nucleotide-binding</keyword>
<keyword evidence="2 6" id="KW-0227">DNA damage</keyword>
<accession>A0A150R3J0</accession>
<dbReference type="InterPro" id="IPR012340">
    <property type="entry name" value="NA-bd_OB-fold"/>
</dbReference>
<dbReference type="SMART" id="SM00278">
    <property type="entry name" value="HhH1"/>
    <property type="match status" value="2"/>
</dbReference>
<dbReference type="NCBIfam" id="TIGR00084">
    <property type="entry name" value="ruvA"/>
    <property type="match status" value="1"/>
</dbReference>